<sequence>MKYENKIKKARLVLRVLFMFCWRVGKYSDATIPPAAGKTGGHQLLNRLLYNMLGTNAKNKLAPYKETLFNSSDKTNEWHNPDEIDEEWKDNHFQLNYDLCKSKADFLSNKAVSSFNSGKYREAAYQLGKAFHYVQDIACPVHMDNLVGRDEYNHPEYDFLYQISPVAEDKNKKRISDSGLHGLYEGATNNVFCSSFDNCEDYDNVQQYYISMSDMLTGWVGGLKGFDVLKNPTVMNYIKGRWKIWMNYNYKDNKPNTAKKRISQDYAFAAAIQKRYLLRSGLEVFTE</sequence>
<protein>
    <submittedName>
        <fullName evidence="1">Uncharacterized protein</fullName>
    </submittedName>
</protein>
<name>A0ACA8R3Z1_METAZ</name>
<dbReference type="EMBL" id="AP019779">
    <property type="protein sequence ID" value="BBL62199.1"/>
    <property type="molecule type" value="Genomic_DNA"/>
</dbReference>
<evidence type="ECO:0000313" key="1">
    <source>
        <dbReference type="EMBL" id="BBL62199.1"/>
    </source>
</evidence>
<accession>A0ACA8R3Z1</accession>
<keyword evidence="2" id="KW-1185">Reference proteome</keyword>
<organism evidence="1 2">
    <name type="scientific">Methanobrevibacter arboriphilus</name>
    <dbReference type="NCBI Taxonomy" id="39441"/>
    <lineage>
        <taxon>Archaea</taxon>
        <taxon>Methanobacteriati</taxon>
        <taxon>Methanobacteriota</taxon>
        <taxon>Methanomada group</taxon>
        <taxon>Methanobacteria</taxon>
        <taxon>Methanobacteriales</taxon>
        <taxon>Methanobacteriaceae</taxon>
        <taxon>Methanobrevibacter</taxon>
    </lineage>
</organism>
<gene>
    <name evidence="1" type="ORF">MarbSA_12390</name>
</gene>
<reference evidence="1" key="1">
    <citation type="submission" date="2019-06" db="EMBL/GenBank/DDBJ databases">
        <title>Complete genome sequence of Methanobrevibacter arboriphilus strain SA.</title>
        <authorList>
            <person name="Asakawa S."/>
        </authorList>
    </citation>
    <scope>NUCLEOTIDE SEQUENCE</scope>
    <source>
        <strain evidence="1">SA</strain>
    </source>
</reference>
<evidence type="ECO:0000313" key="2">
    <source>
        <dbReference type="Proteomes" id="UP000825015"/>
    </source>
</evidence>
<proteinExistence type="predicted"/>
<dbReference type="Proteomes" id="UP000825015">
    <property type="component" value="Chromosome"/>
</dbReference>